<dbReference type="InterPro" id="IPR004805">
    <property type="entry name" value="DnaE2/DnaE/PolC"/>
</dbReference>
<keyword evidence="10" id="KW-1185">Reference proteome</keyword>
<dbReference type="InterPro" id="IPR029460">
    <property type="entry name" value="DNAPol_HHH"/>
</dbReference>
<keyword evidence="6" id="KW-0239">DNA-directed DNA polymerase</keyword>
<evidence type="ECO:0000256" key="4">
    <source>
        <dbReference type="ARBA" id="ARBA00022695"/>
    </source>
</evidence>
<accession>A0A0J1HF60</accession>
<dbReference type="Gene3D" id="1.10.150.870">
    <property type="match status" value="1"/>
</dbReference>
<evidence type="ECO:0000313" key="10">
    <source>
        <dbReference type="Proteomes" id="UP000035909"/>
    </source>
</evidence>
<gene>
    <name evidence="9" type="ORF">ABT57_06635</name>
</gene>
<dbReference type="Pfam" id="PF02811">
    <property type="entry name" value="PHP"/>
    <property type="match status" value="1"/>
</dbReference>
<evidence type="ECO:0000256" key="7">
    <source>
        <dbReference type="ARBA" id="ARBA00049244"/>
    </source>
</evidence>
<comment type="catalytic activity">
    <reaction evidence="7">
        <text>DNA(n) + a 2'-deoxyribonucleoside 5'-triphosphate = DNA(n+1) + diphosphate</text>
        <dbReference type="Rhea" id="RHEA:22508"/>
        <dbReference type="Rhea" id="RHEA-COMP:17339"/>
        <dbReference type="Rhea" id="RHEA-COMP:17340"/>
        <dbReference type="ChEBI" id="CHEBI:33019"/>
        <dbReference type="ChEBI" id="CHEBI:61560"/>
        <dbReference type="ChEBI" id="CHEBI:173112"/>
        <dbReference type="EC" id="2.7.7.7"/>
    </reaction>
</comment>
<dbReference type="InterPro" id="IPR011708">
    <property type="entry name" value="DNA_pol3_alpha_NTPase_dom"/>
</dbReference>
<evidence type="ECO:0000256" key="6">
    <source>
        <dbReference type="ARBA" id="ARBA00022932"/>
    </source>
</evidence>
<dbReference type="Pfam" id="PF03167">
    <property type="entry name" value="UDG"/>
    <property type="match status" value="1"/>
</dbReference>
<evidence type="ECO:0000256" key="1">
    <source>
        <dbReference type="ARBA" id="ARBA00012417"/>
    </source>
</evidence>
<organism evidence="9 10">
    <name type="scientific">Photobacterium ganghwense</name>
    <dbReference type="NCBI Taxonomy" id="320778"/>
    <lineage>
        <taxon>Bacteria</taxon>
        <taxon>Pseudomonadati</taxon>
        <taxon>Pseudomonadota</taxon>
        <taxon>Gammaproteobacteria</taxon>
        <taxon>Vibrionales</taxon>
        <taxon>Vibrionaceae</taxon>
        <taxon>Photobacterium</taxon>
    </lineage>
</organism>
<evidence type="ECO:0000256" key="2">
    <source>
        <dbReference type="ARBA" id="ARBA00019114"/>
    </source>
</evidence>
<sequence length="1118" mass="124010">MKALLCRTEFSLGESVLKADKLAPKAAEMGYEAIVVADTMSISSIIPAQLGSTDTDVKVICGVRLTIVPDPQLEYRTKEAGESAKGIRQDEFSMTLLIKNDQGFVDVCELLTLGNREEQFYFKPRVSPEQVAECFAKGNVLMLSSDKGSVFKLPTHAELLDKMIGAGNASDCVMALYPIETPLYDQINKKALEYANQKELVVAAFYPAYYETIEDADIKDFAYLVINNVKADQPYRALVPYNRESCIQERSRLLKSLKEFAVRMGVRVSPDYVSANQDLIIEQCNWRWHKLDVSLPKMADDEDKTLAELAVKGLKDRFVEPCFGYVPPESERPKYIEAVKYELGILKKLGFAPYFLLVNDLIQASKTRKIPLGCGRGSVGGSVVAWSLGITETDPIRHGLLFERFINPERLDLPDADLDFSQSRRHEVLEYLESKYGEEYVAGIPNYMYLGSASALRDAGRIYGIDQTELAVTKEITGDGDNLPLEDAKEELGGIGKFAAKYPAVFDLACKLQNTMRGYGRHAAGVIVAGDKLTNRSVVERRGGERTINWDKRHCEDMGLVKLDVLGLATLDLLQLACDYVKERHGKDIDIYSVPLDDEKTLKTLSEGRTTAVFQLESSGMKKTLRDLGNGIEPFTFETVTATTALFRPGPMQSGALDTFVSVAKGYERAEAIHPLLDELLSETNGVMVYQEQTMKACQIMAGFSMTEADKVRKAMGKKDAELMAKMKASFVEGCEKVNGIPEAVAGDVWDKIEKFAGYGFNKSHSVAYSLLSFCSAYLKTYYPAEFFAAALTILGSDKHPAIVRDAREHGIEVVPPCINHSSDRLEIGYDSKREQTVLYAPFSAVKGCSAAGAKAIIEARAKCGGRFSTVEQFEEVVLKRACNARVREALRKVGAFADIDPKELDARHPDRRKDQAALMGDIMIDAVGVERDFICDAKVCAQVNALHSRIEKETELGEAIVRPTIGRKPKVMIVLDAPNGWDEKSGYIMSEGHDDFKAALTNAGFKMGDIYATSLMKIVKGKDEQFTSEQINLFKDYFAHELEYTKPTVVIAMGSLAAGYFNTSKLKPSELSGRNEYDSARDCNIIFGFNPGMLHFKPEKKTELEDICKKAYEIVNG</sequence>
<dbReference type="AlphaFoldDB" id="A0A0J1HF60"/>
<keyword evidence="4" id="KW-0548">Nucleotidyltransferase</keyword>
<feature type="domain" description="Polymerase/histidinol phosphatase N-terminal" evidence="8">
    <location>
        <begin position="2"/>
        <end position="69"/>
    </location>
</feature>
<dbReference type="InterPro" id="IPR005122">
    <property type="entry name" value="Uracil-DNA_glycosylase-like"/>
</dbReference>
<evidence type="ECO:0000259" key="8">
    <source>
        <dbReference type="SMART" id="SM00481"/>
    </source>
</evidence>
<dbReference type="InterPro" id="IPR003141">
    <property type="entry name" value="Pol/His_phosphatase_N"/>
</dbReference>
<dbReference type="EC" id="2.7.7.7" evidence="1"/>
<dbReference type="InterPro" id="IPR036895">
    <property type="entry name" value="Uracil-DNA_glycosylase-like_sf"/>
</dbReference>
<dbReference type="InterPro" id="IPR040982">
    <property type="entry name" value="DNA_pol3_finger"/>
</dbReference>
<dbReference type="Proteomes" id="UP000035909">
    <property type="component" value="Unassembled WGS sequence"/>
</dbReference>
<dbReference type="GO" id="GO:0003887">
    <property type="term" value="F:DNA-directed DNA polymerase activity"/>
    <property type="evidence" value="ECO:0007669"/>
    <property type="project" value="UniProtKB-KW"/>
</dbReference>
<protein>
    <recommendedName>
        <fullName evidence="2">DNA polymerase III subunit alpha</fullName>
        <ecNumber evidence="1">2.7.7.7</ecNumber>
    </recommendedName>
</protein>
<dbReference type="NCBIfam" id="TIGR00594">
    <property type="entry name" value="polc"/>
    <property type="match status" value="1"/>
</dbReference>
<dbReference type="Pfam" id="PF07733">
    <property type="entry name" value="DNA_pol3_alpha"/>
    <property type="match status" value="1"/>
</dbReference>
<dbReference type="GO" id="GO:0008408">
    <property type="term" value="F:3'-5' exonuclease activity"/>
    <property type="evidence" value="ECO:0007669"/>
    <property type="project" value="InterPro"/>
</dbReference>
<dbReference type="PANTHER" id="PTHR32294">
    <property type="entry name" value="DNA POLYMERASE III SUBUNIT ALPHA"/>
    <property type="match status" value="1"/>
</dbReference>
<evidence type="ECO:0000256" key="5">
    <source>
        <dbReference type="ARBA" id="ARBA00022705"/>
    </source>
</evidence>
<dbReference type="Gene3D" id="3.40.470.10">
    <property type="entry name" value="Uracil-DNA glycosylase-like domain"/>
    <property type="match status" value="1"/>
</dbReference>
<dbReference type="SMART" id="SM00481">
    <property type="entry name" value="POLIIIAc"/>
    <property type="match status" value="1"/>
</dbReference>
<dbReference type="STRING" id="320778.ABT57_06635"/>
<dbReference type="RefSeq" id="WP_047884407.1">
    <property type="nucleotide sequence ID" value="NZ_LDOU01000006.1"/>
</dbReference>
<proteinExistence type="predicted"/>
<keyword evidence="5" id="KW-0235">DNA replication</keyword>
<dbReference type="SUPFAM" id="SSF52141">
    <property type="entry name" value="Uracil-DNA glycosylase-like"/>
    <property type="match status" value="1"/>
</dbReference>
<evidence type="ECO:0000313" key="9">
    <source>
        <dbReference type="EMBL" id="KLV10244.1"/>
    </source>
</evidence>
<name>A0A0J1HF60_9GAMM</name>
<dbReference type="Pfam" id="PF14579">
    <property type="entry name" value="HHH_6"/>
    <property type="match status" value="1"/>
</dbReference>
<dbReference type="Gene3D" id="3.20.20.140">
    <property type="entry name" value="Metal-dependent hydrolases"/>
    <property type="match status" value="1"/>
</dbReference>
<keyword evidence="3" id="KW-0808">Transferase</keyword>
<dbReference type="GO" id="GO:0006260">
    <property type="term" value="P:DNA replication"/>
    <property type="evidence" value="ECO:0007669"/>
    <property type="project" value="UniProtKB-KW"/>
</dbReference>
<dbReference type="InterPro" id="IPR004013">
    <property type="entry name" value="PHP_dom"/>
</dbReference>
<dbReference type="OrthoDB" id="9803237at2"/>
<reference evidence="9 10" key="1">
    <citation type="submission" date="2015-05" db="EMBL/GenBank/DDBJ databases">
        <title>Photobacterium galathea sp. nov.</title>
        <authorList>
            <person name="Machado H."/>
            <person name="Gram L."/>
        </authorList>
    </citation>
    <scope>NUCLEOTIDE SEQUENCE [LARGE SCALE GENOMIC DNA]</scope>
    <source>
        <strain evidence="9 10">DSM 22954</strain>
    </source>
</reference>
<comment type="caution">
    <text evidence="9">The sequence shown here is derived from an EMBL/GenBank/DDBJ whole genome shotgun (WGS) entry which is preliminary data.</text>
</comment>
<dbReference type="PANTHER" id="PTHR32294:SF0">
    <property type="entry name" value="DNA POLYMERASE III SUBUNIT ALPHA"/>
    <property type="match status" value="1"/>
</dbReference>
<dbReference type="PATRIC" id="fig|320778.3.peg.1427"/>
<dbReference type="Pfam" id="PF17657">
    <property type="entry name" value="DNA_pol3_finger"/>
    <property type="match status" value="1"/>
</dbReference>
<evidence type="ECO:0000256" key="3">
    <source>
        <dbReference type="ARBA" id="ARBA00022679"/>
    </source>
</evidence>
<dbReference type="EMBL" id="LDOU01000006">
    <property type="protein sequence ID" value="KLV10244.1"/>
    <property type="molecule type" value="Genomic_DNA"/>
</dbReference>